<evidence type="ECO:0000313" key="2">
    <source>
        <dbReference type="Proteomes" id="UP000189464"/>
    </source>
</evidence>
<name>A0A1S6IXV2_9FIRM</name>
<dbReference type="KEGG" id="dfg:B0537_11245"/>
<gene>
    <name evidence="1" type="ORF">B0537_11245</name>
</gene>
<accession>A0A1S6IXV2</accession>
<dbReference type="AlphaFoldDB" id="A0A1S6IXV2"/>
<proteinExistence type="predicted"/>
<evidence type="ECO:0000313" key="1">
    <source>
        <dbReference type="EMBL" id="AQS59604.1"/>
    </source>
</evidence>
<keyword evidence="2" id="KW-1185">Reference proteome</keyword>
<sequence length="342" mass="40335">MLVSELKELLKKYNEEELRLLILEMYKAMPKKLREDNDIDALLQDVQAYLGKKKNEKKQAKQIDIQELKLEIHQFIEHAFNQYYMVPNNVIRKSERPKWRFKVKAYIKSLQSVSVEGEGGRTATILLEQLYKMLSYACGYYIFNTDNPFRSVGIEQTMLLDMVLKRKLSSGISPEVVKPAVALVIDSIVDRETLHSELIIILVKNLKSPDAKEIAIEQCVALKAELASSKTKTDKKSWLSVSSIYERREKNNNLVEMVFRLYMALGEYEKAIKYYHENYEERESEISLYVLLRMLLGYELKEYWLREYDEAVQRGVKPRDVLQRTYKYIQENDSLPDYFIYN</sequence>
<dbReference type="Proteomes" id="UP000189464">
    <property type="component" value="Chromosome"/>
</dbReference>
<organism evidence="1 2">
    <name type="scientific">Desulforamulus ferrireducens</name>
    <dbReference type="NCBI Taxonomy" id="1833852"/>
    <lineage>
        <taxon>Bacteria</taxon>
        <taxon>Bacillati</taxon>
        <taxon>Bacillota</taxon>
        <taxon>Clostridia</taxon>
        <taxon>Eubacteriales</taxon>
        <taxon>Peptococcaceae</taxon>
        <taxon>Desulforamulus</taxon>
    </lineage>
</organism>
<dbReference type="EMBL" id="CP019698">
    <property type="protein sequence ID" value="AQS59604.1"/>
    <property type="molecule type" value="Genomic_DNA"/>
</dbReference>
<reference evidence="1 2" key="1">
    <citation type="journal article" date="2016" name="Int. J. Syst. Evol. Microbiol.">
        <title>Desulfotomaculum ferrireducens sp. nov., a moderately thermophilic sulfate-reducing and dissimilatory Fe(III)-reducing bacterium isolated from compost.</title>
        <authorList>
            <person name="Yang G."/>
            <person name="Guo J."/>
            <person name="Zhuang L."/>
            <person name="Yuan Y."/>
            <person name="Zhou S."/>
        </authorList>
    </citation>
    <scope>NUCLEOTIDE SEQUENCE [LARGE SCALE GENOMIC DNA]</scope>
    <source>
        <strain evidence="1 2">GSS09</strain>
    </source>
</reference>
<protein>
    <submittedName>
        <fullName evidence="1">Uncharacterized protein</fullName>
    </submittedName>
</protein>